<comment type="caution">
    <text evidence="1">The sequence shown here is derived from an EMBL/GenBank/DDBJ whole genome shotgun (WGS) entry which is preliminary data.</text>
</comment>
<gene>
    <name evidence="1" type="ORF">Abci_017_095</name>
    <name evidence="2" type="ORF">ACI01nite_11940</name>
</gene>
<sequence>MQYFLPHTGIFCPVCNKHLYSLDTAITTENMNANICFYCYSNIDVRNYLLQSMDTNNIFLFNNIFVGFGFSVVCFSEDVSNAEINLIDLKKYGIKETSKIIQIITTPTGSCFPAILSKNNWNLDFSQTTQLRIIGFSLQEKISQGVLHNLCQFYLVYYDEEDLNPFESQFMEALENFHKKQYKKMIIPAVCSIELRIKLFMQSAKIQRPPNIQDKQLLKFLMDDICTKTKTKKLDQYHINNLARIWGQRDSIAHSGKLIGNYEFNSAKKHIVSILFILNYIKYLEVCLKIKSKRRGEGRNIVFGPIPRE</sequence>
<dbReference type="EMBL" id="BAMV01000017">
    <property type="protein sequence ID" value="GAN60911.1"/>
    <property type="molecule type" value="Genomic_DNA"/>
</dbReference>
<dbReference type="EMBL" id="BJVU01000003">
    <property type="protein sequence ID" value="GEL58592.1"/>
    <property type="molecule type" value="Genomic_DNA"/>
</dbReference>
<accession>A0A6N3SNB9</accession>
<reference evidence="2 4" key="2">
    <citation type="submission" date="2019-07" db="EMBL/GenBank/DDBJ databases">
        <title>Whole genome shotgun sequence of Acetobacter cibinongensis NBRC 16605.</title>
        <authorList>
            <person name="Hosoyama A."/>
            <person name="Uohara A."/>
            <person name="Ohji S."/>
            <person name="Ichikawa N."/>
        </authorList>
    </citation>
    <scope>NUCLEOTIDE SEQUENCE [LARGE SCALE GENOMIC DNA]</scope>
    <source>
        <strain evidence="2 4">NBRC 16605</strain>
    </source>
</reference>
<dbReference type="RefSeq" id="WP_146806814.1">
    <property type="nucleotide sequence ID" value="NZ_BAMV01000017.1"/>
</dbReference>
<reference evidence="1 3" key="1">
    <citation type="submission" date="2012-11" db="EMBL/GenBank/DDBJ databases">
        <title>Whole genome sequence of Acetobacter cibinongensis 4H-1.</title>
        <authorList>
            <person name="Azuma Y."/>
            <person name="Higashiura N."/>
            <person name="Hirakawa H."/>
            <person name="Matsushita K."/>
        </authorList>
    </citation>
    <scope>NUCLEOTIDE SEQUENCE [LARGE SCALE GENOMIC DNA]</scope>
    <source>
        <strain evidence="1 3">4H-1</strain>
    </source>
</reference>
<name>A0A0D6N5Z1_9PROT</name>
<keyword evidence="4" id="KW-1185">Reference proteome</keyword>
<evidence type="ECO:0000313" key="1">
    <source>
        <dbReference type="EMBL" id="GAN60911.1"/>
    </source>
</evidence>
<organism evidence="1 3">
    <name type="scientific">Acetobacter cibinongensis</name>
    <dbReference type="NCBI Taxonomy" id="146475"/>
    <lineage>
        <taxon>Bacteria</taxon>
        <taxon>Pseudomonadati</taxon>
        <taxon>Pseudomonadota</taxon>
        <taxon>Alphaproteobacteria</taxon>
        <taxon>Acetobacterales</taxon>
        <taxon>Acetobacteraceae</taxon>
        <taxon>Acetobacter</taxon>
    </lineage>
</organism>
<dbReference type="STRING" id="1231339.Abci_017_095"/>
<evidence type="ECO:0008006" key="5">
    <source>
        <dbReference type="Google" id="ProtNLM"/>
    </source>
</evidence>
<evidence type="ECO:0000313" key="3">
    <source>
        <dbReference type="Proteomes" id="UP000032671"/>
    </source>
</evidence>
<dbReference type="AlphaFoldDB" id="A0A0D6N5Z1"/>
<protein>
    <recommendedName>
        <fullName evidence="5">Apea-like HEPN domain-containing protein</fullName>
    </recommendedName>
</protein>
<evidence type="ECO:0000313" key="4">
    <source>
        <dbReference type="Proteomes" id="UP000321891"/>
    </source>
</evidence>
<accession>A0A0D6N5Z1</accession>
<dbReference type="Proteomes" id="UP000321891">
    <property type="component" value="Unassembled WGS sequence"/>
</dbReference>
<proteinExistence type="predicted"/>
<dbReference type="Proteomes" id="UP000032671">
    <property type="component" value="Unassembled WGS sequence"/>
</dbReference>
<evidence type="ECO:0000313" key="2">
    <source>
        <dbReference type="EMBL" id="GEL58592.1"/>
    </source>
</evidence>